<dbReference type="GO" id="GO:0003700">
    <property type="term" value="F:DNA-binding transcription factor activity"/>
    <property type="evidence" value="ECO:0000318"/>
    <property type="project" value="GO_Central"/>
</dbReference>
<dbReference type="InParanoid" id="A0A1B6PPK0"/>
<dbReference type="InterPro" id="IPR051358">
    <property type="entry name" value="TF_AMS/ICE1/BHLH6-like"/>
</dbReference>
<keyword evidence="2" id="KW-0539">Nucleus</keyword>
<dbReference type="Pfam" id="PF22754">
    <property type="entry name" value="bHLH-TF_ACT-like_plant"/>
    <property type="match status" value="1"/>
</dbReference>
<gene>
    <name evidence="5" type="ORF">SORBI_3005G009400</name>
</gene>
<name>A0A1B6PPK0_SORBI</name>
<dbReference type="PANTHER" id="PTHR31945">
    <property type="entry name" value="TRANSCRIPTION FACTOR SCREAM2-RELATED"/>
    <property type="match status" value="1"/>
</dbReference>
<organism evidence="5 6">
    <name type="scientific">Sorghum bicolor</name>
    <name type="common">Sorghum</name>
    <name type="synonym">Sorghum vulgare</name>
    <dbReference type="NCBI Taxonomy" id="4558"/>
    <lineage>
        <taxon>Eukaryota</taxon>
        <taxon>Viridiplantae</taxon>
        <taxon>Streptophyta</taxon>
        <taxon>Embryophyta</taxon>
        <taxon>Tracheophyta</taxon>
        <taxon>Spermatophyta</taxon>
        <taxon>Magnoliopsida</taxon>
        <taxon>Liliopsida</taxon>
        <taxon>Poales</taxon>
        <taxon>Poaceae</taxon>
        <taxon>PACMAD clade</taxon>
        <taxon>Panicoideae</taxon>
        <taxon>Andropogonodae</taxon>
        <taxon>Andropogoneae</taxon>
        <taxon>Sorghinae</taxon>
        <taxon>Sorghum</taxon>
    </lineage>
</organism>
<dbReference type="GO" id="GO:0043565">
    <property type="term" value="F:sequence-specific DNA binding"/>
    <property type="evidence" value="ECO:0000318"/>
    <property type="project" value="GO_Central"/>
</dbReference>
<reference evidence="5 6" key="1">
    <citation type="journal article" date="2009" name="Nature">
        <title>The Sorghum bicolor genome and the diversification of grasses.</title>
        <authorList>
            <person name="Paterson A.H."/>
            <person name="Bowers J.E."/>
            <person name="Bruggmann R."/>
            <person name="Dubchak I."/>
            <person name="Grimwood J."/>
            <person name="Gundlach H."/>
            <person name="Haberer G."/>
            <person name="Hellsten U."/>
            <person name="Mitros T."/>
            <person name="Poliakov A."/>
            <person name="Schmutz J."/>
            <person name="Spannagl M."/>
            <person name="Tang H."/>
            <person name="Wang X."/>
            <person name="Wicker T."/>
            <person name="Bharti A.K."/>
            <person name="Chapman J."/>
            <person name="Feltus F.A."/>
            <person name="Gowik U."/>
            <person name="Grigoriev I.V."/>
            <person name="Lyons E."/>
            <person name="Maher C.A."/>
            <person name="Martis M."/>
            <person name="Narechania A."/>
            <person name="Otillar R.P."/>
            <person name="Penning B.W."/>
            <person name="Salamov A.A."/>
            <person name="Wang Y."/>
            <person name="Zhang L."/>
            <person name="Carpita N.C."/>
            <person name="Freeling M."/>
            <person name="Gingle A.R."/>
            <person name="Hash C.T."/>
            <person name="Keller B."/>
            <person name="Klein P."/>
            <person name="Kresovich S."/>
            <person name="McCann M.C."/>
            <person name="Ming R."/>
            <person name="Peterson D.G."/>
            <person name="Mehboob-ur-Rahman"/>
            <person name="Ware D."/>
            <person name="Westhoff P."/>
            <person name="Mayer K.F."/>
            <person name="Messing J."/>
            <person name="Rokhsar D.S."/>
        </authorList>
    </citation>
    <scope>NUCLEOTIDE SEQUENCE [LARGE SCALE GENOMIC DNA]</scope>
    <source>
        <strain evidence="6">cv. BTx623</strain>
    </source>
</reference>
<protein>
    <recommendedName>
        <fullName evidence="4">Plant bHLH transcription factor ACT-like domain-containing protein</fullName>
    </recommendedName>
</protein>
<reference evidence="6" key="2">
    <citation type="journal article" date="2018" name="Plant J.">
        <title>The Sorghum bicolor reference genome: improved assembly, gene annotations, a transcriptome atlas, and signatures of genome organization.</title>
        <authorList>
            <person name="McCormick R.F."/>
            <person name="Truong S.K."/>
            <person name="Sreedasyam A."/>
            <person name="Jenkins J."/>
            <person name="Shu S."/>
            <person name="Sims D."/>
            <person name="Kennedy M."/>
            <person name="Amirebrahimi M."/>
            <person name="Weers B.D."/>
            <person name="McKinley B."/>
            <person name="Mattison A."/>
            <person name="Morishige D.T."/>
            <person name="Grimwood J."/>
            <person name="Schmutz J."/>
            <person name="Mullet J.E."/>
        </authorList>
    </citation>
    <scope>NUCLEOTIDE SEQUENCE [LARGE SCALE GENOMIC DNA]</scope>
    <source>
        <strain evidence="6">cv. BTx623</strain>
    </source>
</reference>
<dbReference type="AlphaFoldDB" id="A0A1B6PPK0"/>
<evidence type="ECO:0000256" key="3">
    <source>
        <dbReference type="SAM" id="MobiDB-lite"/>
    </source>
</evidence>
<evidence type="ECO:0000313" key="6">
    <source>
        <dbReference type="Proteomes" id="UP000000768"/>
    </source>
</evidence>
<feature type="domain" description="Plant bHLH transcription factor ACT-like" evidence="4">
    <location>
        <begin position="81"/>
        <end position="164"/>
    </location>
</feature>
<dbReference type="FunCoup" id="A0A1B6PPK0">
    <property type="interactions" value="1"/>
</dbReference>
<dbReference type="OrthoDB" id="689268at2759"/>
<dbReference type="InterPro" id="IPR054502">
    <property type="entry name" value="bHLH-TF_ACT-like_plant"/>
</dbReference>
<feature type="region of interest" description="Disordered" evidence="3">
    <location>
        <begin position="131"/>
        <end position="153"/>
    </location>
</feature>
<dbReference type="Gramene" id="KXG27598">
    <property type="protein sequence ID" value="KXG27598"/>
    <property type="gene ID" value="SORBI_3005G009400"/>
</dbReference>
<dbReference type="eggNOG" id="ENOG502RY4X">
    <property type="taxonomic scope" value="Eukaryota"/>
</dbReference>
<dbReference type="STRING" id="4558.A0A1B6PPK0"/>
<dbReference type="GO" id="GO:0005634">
    <property type="term" value="C:nucleus"/>
    <property type="evidence" value="ECO:0000318"/>
    <property type="project" value="GO_Central"/>
</dbReference>
<proteinExistence type="predicted"/>
<accession>A0A1B6PPK0</accession>
<comment type="subcellular location">
    <subcellularLocation>
        <location evidence="1">Nucleus</location>
    </subcellularLocation>
</comment>
<dbReference type="Proteomes" id="UP000000768">
    <property type="component" value="Chromosome 5"/>
</dbReference>
<dbReference type="EMBL" id="CM000764">
    <property type="protein sequence ID" value="KXG27598.1"/>
    <property type="molecule type" value="Genomic_DNA"/>
</dbReference>
<sequence length="173" mass="18377">MSGKEKKLLQLLRSVTKSSAANGTSILVDASKYIKELKDKVEAASSSQADTDTSSAFGSGSAMPATVSVSAVELDNSSRRRGFRINVSMERSRPGLLVSVLEALEDLGLDVLDADVSCTDDTAFRFQALGGSSGQGLQQQQQQQEEAGGSVDEQMVQHAVLQAITKCMDDDDE</sequence>
<dbReference type="PANTHER" id="PTHR31945:SF45">
    <property type="entry name" value="EXPRESSED PROTEIN"/>
    <property type="match status" value="1"/>
</dbReference>
<evidence type="ECO:0000256" key="2">
    <source>
        <dbReference type="ARBA" id="ARBA00023242"/>
    </source>
</evidence>
<keyword evidence="6" id="KW-1185">Reference proteome</keyword>
<dbReference type="OMA" id="SKWSENI"/>
<feature type="compositionally biased region" description="Low complexity" evidence="3">
    <location>
        <begin position="131"/>
        <end position="149"/>
    </location>
</feature>
<evidence type="ECO:0000259" key="4">
    <source>
        <dbReference type="Pfam" id="PF22754"/>
    </source>
</evidence>
<evidence type="ECO:0000313" key="5">
    <source>
        <dbReference type="EMBL" id="KXG27598.1"/>
    </source>
</evidence>
<dbReference type="GO" id="GO:0006355">
    <property type="term" value="P:regulation of DNA-templated transcription"/>
    <property type="evidence" value="ECO:0000318"/>
    <property type="project" value="GO_Central"/>
</dbReference>
<dbReference type="ExpressionAtlas" id="A0A1B6PPK0">
    <property type="expression patterns" value="baseline"/>
</dbReference>
<evidence type="ECO:0000256" key="1">
    <source>
        <dbReference type="ARBA" id="ARBA00004123"/>
    </source>
</evidence>